<comment type="function">
    <text evidence="12 15">Catalyzes the conversion of uracil and 5-phospho-alpha-D-ribose 1-diphosphate (PRPP) to UMP and diphosphate.</text>
</comment>
<name>D4CUY3_9FUSO</name>
<sequence length="215" mass="23811">MIKKGGKYMSVIEINHPLIEHKMTILRSVETDTKSFRENLNEIAKLMTYEATKNLKLETTEVTTPLMKTQAYTLQDKVALVPILRAGLGMVDGILDLIPTAKVGHIGVYRNEETLEPVYYYCKLPTDIASRKVILVDPMLATGGSAVYAIDYLKEQGVTDIIFMCLVAAPDGIAKLLNKHPDVPIYTAKIDQGLNKDGYIYPGLGDCGDRIFGTK</sequence>
<keyword evidence="8 15" id="KW-0460">Magnesium</keyword>
<comment type="cofactor">
    <cofactor evidence="15">
        <name>Mg(2+)</name>
        <dbReference type="ChEBI" id="CHEBI:18420"/>
    </cofactor>
    <text evidence="15">Binds 1 Mg(2+) ion per subunit. The magnesium is bound as Mg-PRPP.</text>
</comment>
<evidence type="ECO:0000256" key="9">
    <source>
        <dbReference type="ARBA" id="ARBA00023134"/>
    </source>
</evidence>
<evidence type="ECO:0000256" key="15">
    <source>
        <dbReference type="HAMAP-Rule" id="MF_01218"/>
    </source>
</evidence>
<evidence type="ECO:0000256" key="4">
    <source>
        <dbReference type="ARBA" id="ARBA00022533"/>
    </source>
</evidence>
<keyword evidence="9 15" id="KW-0342">GTP-binding</keyword>
<dbReference type="GO" id="GO:0006223">
    <property type="term" value="P:uracil salvage"/>
    <property type="evidence" value="ECO:0007669"/>
    <property type="project" value="InterPro"/>
</dbReference>
<comment type="catalytic activity">
    <reaction evidence="11 15">
        <text>UMP + diphosphate = 5-phospho-alpha-D-ribose 1-diphosphate + uracil</text>
        <dbReference type="Rhea" id="RHEA:13017"/>
        <dbReference type="ChEBI" id="CHEBI:17568"/>
        <dbReference type="ChEBI" id="CHEBI:33019"/>
        <dbReference type="ChEBI" id="CHEBI:57865"/>
        <dbReference type="ChEBI" id="CHEBI:58017"/>
        <dbReference type="EC" id="2.4.2.9"/>
    </reaction>
</comment>
<evidence type="ECO:0000256" key="8">
    <source>
        <dbReference type="ARBA" id="ARBA00022842"/>
    </source>
</evidence>
<feature type="binding site" evidence="15">
    <location>
        <position position="85"/>
    </location>
    <ligand>
        <name>5-phospho-alpha-D-ribose 1-diphosphate</name>
        <dbReference type="ChEBI" id="CHEBI:58017"/>
    </ligand>
</feature>
<evidence type="ECO:0000313" key="18">
    <source>
        <dbReference type="Proteomes" id="UP000003748"/>
    </source>
</evidence>
<dbReference type="Gene3D" id="3.40.50.2020">
    <property type="match status" value="1"/>
</dbReference>
<dbReference type="STRING" id="546275.FUSPEROL_01225"/>
<dbReference type="InterPro" id="IPR000836">
    <property type="entry name" value="PRTase_dom"/>
</dbReference>
<reference evidence="17 18" key="1">
    <citation type="submission" date="2010-02" db="EMBL/GenBank/DDBJ databases">
        <authorList>
            <person name="Weinstock G."/>
            <person name="Sodergren E."/>
            <person name="Clifton S."/>
            <person name="Fulton L."/>
            <person name="Fulton B."/>
            <person name="Courtney L."/>
            <person name="Fronick C."/>
            <person name="Harrison M."/>
            <person name="Strong C."/>
            <person name="Farmer C."/>
            <person name="Delahaunty K."/>
            <person name="Markovic C."/>
            <person name="Hall O."/>
            <person name="Minx P."/>
            <person name="Tomlinson C."/>
            <person name="Mitreva M."/>
            <person name="Nelson J."/>
            <person name="Hou S."/>
            <person name="Wollam A."/>
            <person name="Pepin K.H."/>
            <person name="Johnson M."/>
            <person name="Bhonagiri V."/>
            <person name="Zhang X."/>
            <person name="Suruliraj S."/>
            <person name="Warren W."/>
            <person name="Chinwalla A."/>
            <person name="Mardis E.R."/>
            <person name="Wilson R.K."/>
        </authorList>
    </citation>
    <scope>NUCLEOTIDE SEQUENCE [LARGE SCALE GENOMIC DNA]</scope>
    <source>
        <strain evidence="17 18">ATCC 33693</strain>
    </source>
</reference>
<dbReference type="PANTHER" id="PTHR32315:SF4">
    <property type="entry name" value="URACIL PHOSPHORIBOSYLTRANSFERASE, CHLOROPLASTIC"/>
    <property type="match status" value="1"/>
</dbReference>
<gene>
    <name evidence="15 17" type="primary">upp</name>
    <name evidence="17" type="ORF">FUSPEROL_01225</name>
</gene>
<keyword evidence="6 15" id="KW-0808">Transferase</keyword>
<feature type="binding site" evidence="15">
    <location>
        <begin position="137"/>
        <end position="145"/>
    </location>
    <ligand>
        <name>5-phospho-alpha-D-ribose 1-diphosphate</name>
        <dbReference type="ChEBI" id="CHEBI:58017"/>
    </ligand>
</feature>
<comment type="similarity">
    <text evidence="2 15">Belongs to the UPRTase family.</text>
</comment>
<dbReference type="GO" id="GO:0004845">
    <property type="term" value="F:uracil phosphoribosyltransferase activity"/>
    <property type="evidence" value="ECO:0007669"/>
    <property type="project" value="UniProtKB-UniRule"/>
</dbReference>
<comment type="pathway">
    <text evidence="1 15">Pyrimidine metabolism; UMP biosynthesis via salvage pathway; UMP from uracil: step 1/1.</text>
</comment>
<evidence type="ECO:0000256" key="10">
    <source>
        <dbReference type="ARBA" id="ARBA00031082"/>
    </source>
</evidence>
<evidence type="ECO:0000256" key="13">
    <source>
        <dbReference type="ARBA" id="ARBA00072146"/>
    </source>
</evidence>
<comment type="caution">
    <text evidence="17">The sequence shown here is derived from an EMBL/GenBank/DDBJ whole genome shotgun (WGS) entry which is preliminary data.</text>
</comment>
<evidence type="ECO:0000256" key="12">
    <source>
        <dbReference type="ARBA" id="ARBA00056901"/>
    </source>
</evidence>
<dbReference type="Proteomes" id="UP000003748">
    <property type="component" value="Unassembled WGS sequence"/>
</dbReference>
<keyword evidence="5 15" id="KW-0328">Glycosyltransferase</keyword>
<dbReference type="GO" id="GO:0005737">
    <property type="term" value="C:cytoplasm"/>
    <property type="evidence" value="ECO:0007669"/>
    <property type="project" value="UniProtKB-ARBA"/>
</dbReference>
<dbReference type="CDD" id="cd06223">
    <property type="entry name" value="PRTases_typeI"/>
    <property type="match status" value="1"/>
</dbReference>
<keyword evidence="4 15" id="KW-0021">Allosteric enzyme</keyword>
<evidence type="ECO:0000259" key="16">
    <source>
        <dbReference type="Pfam" id="PF14681"/>
    </source>
</evidence>
<feature type="binding site" evidence="15">
    <location>
        <position position="200"/>
    </location>
    <ligand>
        <name>uracil</name>
        <dbReference type="ChEBI" id="CHEBI:17568"/>
    </ligand>
</feature>
<protein>
    <recommendedName>
        <fullName evidence="13 15">Uracil phosphoribosyltransferase</fullName>
        <ecNumber evidence="3 15">2.4.2.9</ecNumber>
    </recommendedName>
    <alternativeName>
        <fullName evidence="10 15">UMP pyrophosphorylase</fullName>
    </alternativeName>
    <alternativeName>
        <fullName evidence="14 15">UPRTase</fullName>
    </alternativeName>
</protein>
<dbReference type="GO" id="GO:0000287">
    <property type="term" value="F:magnesium ion binding"/>
    <property type="evidence" value="ECO:0007669"/>
    <property type="project" value="UniProtKB-UniRule"/>
</dbReference>
<keyword evidence="7 15" id="KW-0547">Nucleotide-binding</keyword>
<comment type="activity regulation">
    <text evidence="15">Allosterically activated by GTP.</text>
</comment>
<feature type="binding site" evidence="15">
    <location>
        <begin position="205"/>
        <end position="207"/>
    </location>
    <ligand>
        <name>uracil</name>
        <dbReference type="ChEBI" id="CHEBI:17568"/>
    </ligand>
</feature>
<dbReference type="Pfam" id="PF14681">
    <property type="entry name" value="UPRTase"/>
    <property type="match status" value="1"/>
</dbReference>
<dbReference type="NCBIfam" id="TIGR01091">
    <property type="entry name" value="upp"/>
    <property type="match status" value="1"/>
</dbReference>
<dbReference type="UniPathway" id="UPA00574">
    <property type="reaction ID" value="UER00636"/>
</dbReference>
<dbReference type="FunFam" id="3.40.50.2020:FF:000003">
    <property type="entry name" value="Uracil phosphoribosyltransferase"/>
    <property type="match status" value="1"/>
</dbReference>
<dbReference type="EC" id="2.4.2.9" evidence="3 15"/>
<dbReference type="InterPro" id="IPR005765">
    <property type="entry name" value="UPRT"/>
</dbReference>
<dbReference type="InterPro" id="IPR029057">
    <property type="entry name" value="PRTase-like"/>
</dbReference>
<proteinExistence type="inferred from homology"/>
<organism evidence="17 18">
    <name type="scientific">Fusobacterium periodonticum ATCC 33693</name>
    <dbReference type="NCBI Taxonomy" id="546275"/>
    <lineage>
        <taxon>Bacteria</taxon>
        <taxon>Fusobacteriati</taxon>
        <taxon>Fusobacteriota</taxon>
        <taxon>Fusobacteriia</taxon>
        <taxon>Fusobacteriales</taxon>
        <taxon>Fusobacteriaceae</taxon>
        <taxon>Fusobacterium</taxon>
    </lineage>
</organism>
<dbReference type="eggNOG" id="COG0035">
    <property type="taxonomic scope" value="Bacteria"/>
</dbReference>
<evidence type="ECO:0000256" key="3">
    <source>
        <dbReference type="ARBA" id="ARBA00011894"/>
    </source>
</evidence>
<dbReference type="HAMAP" id="MF_01218_B">
    <property type="entry name" value="Upp_B"/>
    <property type="match status" value="1"/>
</dbReference>
<dbReference type="InterPro" id="IPR050054">
    <property type="entry name" value="UPRTase/APRTase"/>
</dbReference>
<dbReference type="GO" id="GO:0044206">
    <property type="term" value="P:UMP salvage"/>
    <property type="evidence" value="ECO:0007669"/>
    <property type="project" value="UniProtKB-UniRule"/>
</dbReference>
<feature type="binding site" evidence="15">
    <location>
        <position position="206"/>
    </location>
    <ligand>
        <name>5-phospho-alpha-D-ribose 1-diphosphate</name>
        <dbReference type="ChEBI" id="CHEBI:58017"/>
    </ligand>
</feature>
<evidence type="ECO:0000256" key="11">
    <source>
        <dbReference type="ARBA" id="ARBA00052919"/>
    </source>
</evidence>
<dbReference type="SUPFAM" id="SSF53271">
    <property type="entry name" value="PRTase-like"/>
    <property type="match status" value="1"/>
</dbReference>
<dbReference type="EMBL" id="ACJY01000062">
    <property type="protein sequence ID" value="EFE86825.1"/>
    <property type="molecule type" value="Genomic_DNA"/>
</dbReference>
<feature type="domain" description="Phosphoribosyltransferase" evidence="16">
    <location>
        <begin position="15"/>
        <end position="214"/>
    </location>
</feature>
<evidence type="ECO:0000256" key="1">
    <source>
        <dbReference type="ARBA" id="ARBA00005180"/>
    </source>
</evidence>
<dbReference type="HOGENOM" id="CLU_067096_2_2_0"/>
<dbReference type="NCBIfam" id="NF001097">
    <property type="entry name" value="PRK00129.1"/>
    <property type="match status" value="1"/>
</dbReference>
<evidence type="ECO:0000256" key="5">
    <source>
        <dbReference type="ARBA" id="ARBA00022676"/>
    </source>
</evidence>
<dbReference type="GO" id="GO:0005525">
    <property type="term" value="F:GTP binding"/>
    <property type="evidence" value="ECO:0007669"/>
    <property type="project" value="UniProtKB-KW"/>
</dbReference>
<evidence type="ECO:0000256" key="6">
    <source>
        <dbReference type="ARBA" id="ARBA00022679"/>
    </source>
</evidence>
<dbReference type="InterPro" id="IPR034332">
    <property type="entry name" value="Upp_B"/>
</dbReference>
<feature type="binding site" evidence="15">
    <location>
        <position position="110"/>
    </location>
    <ligand>
        <name>5-phospho-alpha-D-ribose 1-diphosphate</name>
        <dbReference type="ChEBI" id="CHEBI:58017"/>
    </ligand>
</feature>
<dbReference type="AlphaFoldDB" id="D4CUY3"/>
<evidence type="ECO:0000256" key="7">
    <source>
        <dbReference type="ARBA" id="ARBA00022741"/>
    </source>
</evidence>
<evidence type="ECO:0000256" key="2">
    <source>
        <dbReference type="ARBA" id="ARBA00009516"/>
    </source>
</evidence>
<accession>D4CUY3</accession>
<dbReference type="PANTHER" id="PTHR32315">
    <property type="entry name" value="ADENINE PHOSPHORIBOSYLTRANSFERASE"/>
    <property type="match status" value="1"/>
</dbReference>
<evidence type="ECO:0000256" key="14">
    <source>
        <dbReference type="ARBA" id="ARBA00079807"/>
    </source>
</evidence>
<evidence type="ECO:0000313" key="17">
    <source>
        <dbReference type="EMBL" id="EFE86825.1"/>
    </source>
</evidence>